<feature type="transmembrane region" description="Helical" evidence="1">
    <location>
        <begin position="514"/>
        <end position="545"/>
    </location>
</feature>
<feature type="transmembrane region" description="Helical" evidence="1">
    <location>
        <begin position="233"/>
        <end position="254"/>
    </location>
</feature>
<organism evidence="2 3">
    <name type="scientific">Cellulomonas phragmiteti</name>
    <dbReference type="NCBI Taxonomy" id="478780"/>
    <lineage>
        <taxon>Bacteria</taxon>
        <taxon>Bacillati</taxon>
        <taxon>Actinomycetota</taxon>
        <taxon>Actinomycetes</taxon>
        <taxon>Micrococcales</taxon>
        <taxon>Cellulomonadaceae</taxon>
        <taxon>Cellulomonas</taxon>
    </lineage>
</organism>
<feature type="transmembrane region" description="Helical" evidence="1">
    <location>
        <begin position="461"/>
        <end position="484"/>
    </location>
</feature>
<dbReference type="InterPro" id="IPR049762">
    <property type="entry name" value="PoNe_dom"/>
</dbReference>
<comment type="caution">
    <text evidence="2">The sequence shown here is derived from an EMBL/GenBank/DDBJ whole genome shotgun (WGS) entry which is preliminary data.</text>
</comment>
<evidence type="ECO:0000313" key="3">
    <source>
        <dbReference type="Proteomes" id="UP000614741"/>
    </source>
</evidence>
<protein>
    <submittedName>
        <fullName evidence="2">Uncharacterized protein</fullName>
    </submittedName>
</protein>
<dbReference type="EMBL" id="BONP01000014">
    <property type="protein sequence ID" value="GIG40640.1"/>
    <property type="molecule type" value="Genomic_DNA"/>
</dbReference>
<dbReference type="Proteomes" id="UP000614741">
    <property type="component" value="Unassembled WGS sequence"/>
</dbReference>
<feature type="transmembrane region" description="Helical" evidence="1">
    <location>
        <begin position="44"/>
        <end position="62"/>
    </location>
</feature>
<dbReference type="RefSeq" id="WP_203674532.1">
    <property type="nucleotide sequence ID" value="NZ_BONP01000014.1"/>
</dbReference>
<reference evidence="2 3" key="1">
    <citation type="submission" date="2021-01" db="EMBL/GenBank/DDBJ databases">
        <title>Whole genome shotgun sequence of Cellulomonas phragmiteti NBRC 110785.</title>
        <authorList>
            <person name="Komaki H."/>
            <person name="Tamura T."/>
        </authorList>
    </citation>
    <scope>NUCLEOTIDE SEQUENCE [LARGE SCALE GENOMIC DNA]</scope>
    <source>
        <strain evidence="2 3">NBRC 110785</strain>
    </source>
</reference>
<keyword evidence="1" id="KW-0472">Membrane</keyword>
<keyword evidence="3" id="KW-1185">Reference proteome</keyword>
<keyword evidence="1" id="KW-1133">Transmembrane helix</keyword>
<feature type="transmembrane region" description="Helical" evidence="1">
    <location>
        <begin position="98"/>
        <end position="120"/>
    </location>
</feature>
<feature type="transmembrane region" description="Helical" evidence="1">
    <location>
        <begin position="68"/>
        <end position="86"/>
    </location>
</feature>
<sequence length="886" mass="94552">MTTSSPDVRPTPDAPPREWWQVWAQRRAEWWAARPVLAARWAKVRAIGLWVGLTCVLGMLVLVPDVRLSVRAWLGCAWVVIAWFFLARTKTLTWSAYLRFFTACIPWSIGIGILSTWLAATVLDARVGSTGPMVGIASVTEETLKLVPVALVALLAPRRASRFAATDWLLLGLASGTAFLLAEETLRRLLLSGGGGLIGLLERLIHGGRLPEDWIRFSTWPVPTDWDQTGAGFGGHGVVTAIVTGLVGVALVLARHVRGRVDRTALLVRVGAVVVPVMALVVAIADHAAYNGTSNGGGAGTGASTPYWLDPATTNVPWWIRVTWSAFGHGHHRPAFFVLLAVVVLLVDGARLARVPSAALVEVPRPVWVDQAIVRCNIATATWPAALRHVPAAVALAVLGTVWVVVRDWTTAVTAFVAEPGESRRVAAQRGLMAVSAQRAARELGYERLAGPVDVTARRTVVAGALVVLLLGALVLAPVTASGLDTLYDDPNWLAGVMDAIGRWWHNQSLATQLLVGAGIVALVALSGGSLGVALGVSGVLTWGLDKSHGIATWMRDPRQATRDYFRTATPFQMAMDGLAIATTFAPGNFLRSRGAAAVRGAVDDVAEDPVLWLTNKRGAVQNAPVQNPVQAGASHLVSKKNITDQVSFQANEHTQALTQRQAAAAAHTANRAAVAQKLEVLTDAGFSVSRSDLVNREIDGTVRRLRNAIRTDTSLSPGRSTALRRHVAELEAAARNEHASSTALNRASADMGEAAGRDALRSQNADIVVDGVGAGRDTIDIVGLTRERDQLLFIEAKGGGSRLSTSGRLLPDGTRAPQGSPAYLADVVRVDKALQQWLRDNPDIVQALVDGTVRPRYQLVHATAKGTVRIFELTIDPALILKAIT</sequence>
<name>A0ABQ4DMR3_9CELL</name>
<evidence type="ECO:0000313" key="2">
    <source>
        <dbReference type="EMBL" id="GIG40640.1"/>
    </source>
</evidence>
<feature type="transmembrane region" description="Helical" evidence="1">
    <location>
        <begin position="266"/>
        <end position="285"/>
    </location>
</feature>
<gene>
    <name evidence="2" type="ORF">Cph01nite_24020</name>
</gene>
<proteinExistence type="predicted"/>
<keyword evidence="1" id="KW-0812">Transmembrane</keyword>
<dbReference type="CDD" id="cd20739">
    <property type="entry name" value="PoNe_DUF637"/>
    <property type="match status" value="1"/>
</dbReference>
<evidence type="ECO:0000256" key="1">
    <source>
        <dbReference type="SAM" id="Phobius"/>
    </source>
</evidence>
<accession>A0ABQ4DMR3</accession>